<evidence type="ECO:0000256" key="9">
    <source>
        <dbReference type="SAM" id="MobiDB-lite"/>
    </source>
</evidence>
<reference evidence="12 13" key="1">
    <citation type="submission" date="2016-02" db="EMBL/GenBank/DDBJ databases">
        <title>Genome analysis of coral dinoflagellate symbionts highlights evolutionary adaptations to a symbiotic lifestyle.</title>
        <authorList>
            <person name="Aranda M."/>
            <person name="Li Y."/>
            <person name="Liew Y.J."/>
            <person name="Baumgarten S."/>
            <person name="Simakov O."/>
            <person name="Wilson M."/>
            <person name="Piel J."/>
            <person name="Ashoor H."/>
            <person name="Bougouffa S."/>
            <person name="Bajic V.B."/>
            <person name="Ryu T."/>
            <person name="Ravasi T."/>
            <person name="Bayer T."/>
            <person name="Micklem G."/>
            <person name="Kim H."/>
            <person name="Bhak J."/>
            <person name="Lajeunesse T.C."/>
            <person name="Voolstra C.R."/>
        </authorList>
    </citation>
    <scope>NUCLEOTIDE SEQUENCE [LARGE SCALE GENOMIC DNA]</scope>
    <source>
        <strain evidence="12 13">CCMP2467</strain>
    </source>
</reference>
<organism evidence="12 13">
    <name type="scientific">Symbiodinium microadriaticum</name>
    <name type="common">Dinoflagellate</name>
    <name type="synonym">Zooxanthella microadriatica</name>
    <dbReference type="NCBI Taxonomy" id="2951"/>
    <lineage>
        <taxon>Eukaryota</taxon>
        <taxon>Sar</taxon>
        <taxon>Alveolata</taxon>
        <taxon>Dinophyceae</taxon>
        <taxon>Suessiales</taxon>
        <taxon>Symbiodiniaceae</taxon>
        <taxon>Symbiodinium</taxon>
    </lineage>
</organism>
<keyword evidence="8" id="KW-0326">Glycosidase</keyword>
<keyword evidence="6" id="KW-0233">DNA recombination</keyword>
<evidence type="ECO:0000256" key="10">
    <source>
        <dbReference type="SAM" id="Phobius"/>
    </source>
</evidence>
<feature type="transmembrane region" description="Helical" evidence="10">
    <location>
        <begin position="16"/>
        <end position="35"/>
    </location>
</feature>
<feature type="transmembrane region" description="Helical" evidence="10">
    <location>
        <begin position="130"/>
        <end position="149"/>
    </location>
</feature>
<evidence type="ECO:0000256" key="6">
    <source>
        <dbReference type="ARBA" id="ARBA00023172"/>
    </source>
</evidence>
<keyword evidence="10" id="KW-0812">Transmembrane</keyword>
<dbReference type="GO" id="GO:0015074">
    <property type="term" value="P:DNA integration"/>
    <property type="evidence" value="ECO:0007669"/>
    <property type="project" value="InterPro"/>
</dbReference>
<proteinExistence type="inferred from homology"/>
<dbReference type="EC" id="3.2.1.1" evidence="4"/>
<keyword evidence="13" id="KW-1185">Reference proteome</keyword>
<feature type="region of interest" description="Disordered" evidence="9">
    <location>
        <begin position="1850"/>
        <end position="1872"/>
    </location>
</feature>
<dbReference type="SMART" id="SM00642">
    <property type="entry name" value="Aamy"/>
    <property type="match status" value="1"/>
</dbReference>
<feature type="transmembrane region" description="Helical" evidence="10">
    <location>
        <begin position="73"/>
        <end position="91"/>
    </location>
</feature>
<keyword evidence="10" id="KW-0472">Membrane</keyword>
<keyword evidence="7" id="KW-0119">Carbohydrate metabolism</keyword>
<accession>A0A1Q9C7R3</accession>
<comment type="catalytic activity">
    <reaction evidence="1">
        <text>Endohydrolysis of (1-&gt;4)-alpha-D-glucosidic linkages in polysaccharides containing three or more (1-&gt;4)-alpha-linked D-glucose units.</text>
        <dbReference type="EC" id="3.2.1.1"/>
    </reaction>
</comment>
<dbReference type="PRINTS" id="PR00110">
    <property type="entry name" value="ALPHAAMYLASE"/>
</dbReference>
<dbReference type="InterPro" id="IPR013762">
    <property type="entry name" value="Integrase-like_cat_sf"/>
</dbReference>
<evidence type="ECO:0000313" key="12">
    <source>
        <dbReference type="EMBL" id="OLP78917.1"/>
    </source>
</evidence>
<dbReference type="GO" id="GO:0004556">
    <property type="term" value="F:alpha-amylase activity"/>
    <property type="evidence" value="ECO:0007669"/>
    <property type="project" value="UniProtKB-EC"/>
</dbReference>
<comment type="caution">
    <text evidence="12">The sequence shown here is derived from an EMBL/GenBank/DDBJ whole genome shotgun (WGS) entry which is preliminary data.</text>
</comment>
<dbReference type="GO" id="GO:0043169">
    <property type="term" value="F:cation binding"/>
    <property type="evidence" value="ECO:0007669"/>
    <property type="project" value="InterPro"/>
</dbReference>
<comment type="cofactor">
    <cofactor evidence="2">
        <name>Ca(2+)</name>
        <dbReference type="ChEBI" id="CHEBI:29108"/>
    </cofactor>
</comment>
<dbReference type="OrthoDB" id="432883at2759"/>
<sequence length="2799" mass="305852">MLLSLICTVKKSAKVAALRPAVSLILDLIGHMFLLQGPRAFRASDSVEPATQGVLAIIVSSLILSAYADGHGWVIGLVVFLATAILATLVISVAFLRYYLLFGLTYVAGAVFCWQLGTCPAMVTKATSPLLVWLVWWLGLLPCALSTALKPLAPVRRCYVPPLREGGCTRLQVLLGAQFGLNRYGQETTAQRLCLKKLREVGGNTFVFAQGTCDLWNCSSADALTGTSDNQQSSLEQHNSSPSVFSELCDYQELNPSPGIRRSPVFVKLWEWNYVDIGKECQDFLGPNGFDAVQVSPVTEHKLGPQWWTKYQPVSFSLSSRSGSMEDFAHMVAACRASGVQVMVDLIINHIATPCRDGRGTSSGTPCVGWNGSLYGNRRLAGARGWDAAGPEHFNHLEASLMENCIVGPPSWTCKAGSIDVTDCSCCSCDFLKLPDWNTGLPAVHDMHLRHVHELHDIGVTMLRIDLSLFESIADLSNVLSSVPWDFVYQEWWWEKPDPMRHRYIGHFRDITYRYLITHYLGNSTLEKLPEALTLSRGHDQIRPETSVYPIAFHDGRTWKAKPGNATYKNGLEFHQQQKFILAWPRGSSILLWGGFGWSSMSDGPPGCDFRGEQRCQPQPVFLDGQAQCMTTPRESPLPADLAMKRTWVCEHRWEGVAGLIEFRKACRGLAVTRTWKVQAALERLRLSVESRACLDCWLLGEGQYLTTVQELSGAEDHSLIGPSHIVSVPAVEEGDTGEDAPAGFEIQVLLVDVEEGVLPYMSAVDPVTESGLVVGFEPEASHVLPASEELMRQALLWVGSDLAPGLAYVTGQEEPEADLGAQAKRAARPKRVTTAQLAEQVNQLASLLPGLVDQVRVLSERQAQQQQASPGLPAPARLGAMPKPGDALDLASTTPGLASKGSAKRERLQQELMQRSSNFFLQVCQNAFKKLHPASPLPATLAEMKDDGRMSFVTYMERFGGYGKSRDLALVMHQLSFVADCLLREDVPGAREHLALLLASTEQAAQDQNWQLAFLLCLLEEPSPQVYASRPSGSASRLRAFTPLVSPNWGSTVLSFVREVDALAQRRKDAVNPRAPTADTPLTEVFCPLRGLQYSAREKQPGKERLAWSRVCFLGHFPGYSPQHVLHHELRRMCVAFEGAQETPPAASAPSSVAPPPLASSGLPSEHPDYAVGFSPDRALSFRRWAFSLAPRLVAAKTAFSAFFKRTLHLSWSGRPAPADVFLPLPIPHPGAFKPLGRAGQRRRHRVACHVALHAVVVAINFVHNDCSYVPLQLLARPPNPAQARCLRYLRGLLQTFGDVPAEVLPAETGRRMNSLIARLGELSSKLTQLGSLGDPYSPVPVCEVPTCNDSPDLEPYRALDADRLRLSGRANWWPQPFLPPDLAMAHALPSSLDCGRVPVPEEYPRADWESPTECLKLALSWAQLGLLHLEPASEQLPLYSYTRIFNAYKNSSTDRQIGDRRGPNAAEARLPGPSRLLPAGDVLTALSVDARCEALVLSMSDRRDYYHQLSVPWSRSISNRLFPSFCPEEFCGTSAYRLLQDRVSSAYLEGGPLDPSLPPPLPAWPARVQPCFQAVLQGDHIGVELAVASHERLLIGAGLLKDEDRLQGSRPVGPGPCWDALVIDDYFCIARVPRKALLVPGPKLDTPSSRALDAALGAYHTHGLSGSPEKDLRNVSQGKAAGAEITSSEKALSRGHVLVASPASKRLALSDITLEASCLSATSDCFHSCLLGAWTSVAMFRRPVSACFHKAYRLVSSASIDASAPQVVQLPRGVAQELQLVALLAPLAVSDVSARFLPRLFATDSSEKKGAIVSAPVSPSLAQSLWLTSDRKGAYARVATRASTLLKQHDPTFEEEAPDTSGSSPGSGIPSVPRPLAYNFEFLELSLGPPGISCELGRLGVSVGPFVDLRLSSKVGLQRPIVLDWVLFMIDSGRLLGVFLAPPCATSLPSLPSARASSLTSLWGEPAVDYEDRAFKMCLLVLRHARRRGIAALLEVPAASSFQSSPCWIAASGKPGIGHFSLASCAFGDRRLRELVYLTCGLDFGPLAVGCSCTSRHAPARSGSALRGFKRTAGLEVAIGRAFFRALRALRSCTLEADLSTSGLERLAVNDLAEGLPWTVDSAWTWPREVHINILEASVLCRLYKALAIKEGPCRVVALCDSFVALSSLGKGRSSSESLRHAARRSSMICLASGLYPGSLYTPTRLMPADHPTRDNAIPSPIPGLGTSFWTYGRLRSDASRPRLRRWASSWARLTLLLDPSIADLADATAGSTDAHIDFRAFVRTRAFDSTCGFPGEGPFGVFGAGLVLLSLASVGLTPPGLSLLCLGLLLHAPVAAMELPGRTGRDDLRAERRSGVALRAGRPVQRSTQLRRDKLQGLFEHWLLTVGFSFEWFQTRAKGDPDFANEVLICYGQHLFKSGKTYSSYSETLNMFSSVCPSLRRLLQPSWDLAVAWQREEPPEHHTAMPWQIVTAILAVAITYGWIDVAGIVALCWAGLARVGEVLEATRQDLVLPSDTGSTNRYALLTIKEPKTRYRAARHQTARVDQPQMLRIIVLAFGKLDRHDRLWDFSGSTLRARFRKLLWAVRLSPSICPGVRDFDLGSLRAGGATWLMEMTENPDYVRRRGRWVSTKVMEIYVQEVASVTYLPRLPAEVKQYIFDWTGVFSTALQKAEDDYGDCSCCDHHDENDDGTKEGVEGAEALDKFAPEVSAGRLAFRAGEDCFAALVRGYNTQLKSEWGHLGASKDAGGGLHQSPTQRGWDRKRCPRQVVIGTDGRILSGIVLEGDLLAIHVGGRMS</sequence>
<evidence type="ECO:0000256" key="4">
    <source>
        <dbReference type="ARBA" id="ARBA00012595"/>
    </source>
</evidence>
<dbReference type="Proteomes" id="UP000186817">
    <property type="component" value="Unassembled WGS sequence"/>
</dbReference>
<keyword evidence="5" id="KW-0378">Hydrolase</keyword>
<dbReference type="InterPro" id="IPR017853">
    <property type="entry name" value="GH"/>
</dbReference>
<dbReference type="GO" id="GO:0003677">
    <property type="term" value="F:DNA binding"/>
    <property type="evidence" value="ECO:0007669"/>
    <property type="project" value="InterPro"/>
</dbReference>
<evidence type="ECO:0000256" key="3">
    <source>
        <dbReference type="ARBA" id="ARBA00008061"/>
    </source>
</evidence>
<comment type="similarity">
    <text evidence="3">Belongs to the glycosyl hydrolase 13 family.</text>
</comment>
<dbReference type="InterPro" id="IPR006047">
    <property type="entry name" value="GH13_cat_dom"/>
</dbReference>
<evidence type="ECO:0000259" key="11">
    <source>
        <dbReference type="SMART" id="SM00642"/>
    </source>
</evidence>
<dbReference type="Gene3D" id="3.20.20.80">
    <property type="entry name" value="Glycosidases"/>
    <property type="match status" value="1"/>
</dbReference>
<feature type="transmembrane region" description="Helical" evidence="10">
    <location>
        <begin position="98"/>
        <end position="118"/>
    </location>
</feature>
<gene>
    <name evidence="12" type="primary">amy</name>
    <name evidence="12" type="ORF">AK812_SmicGene40856</name>
</gene>
<evidence type="ECO:0000256" key="2">
    <source>
        <dbReference type="ARBA" id="ARBA00001913"/>
    </source>
</evidence>
<evidence type="ECO:0000313" key="13">
    <source>
        <dbReference type="Proteomes" id="UP000186817"/>
    </source>
</evidence>
<dbReference type="GO" id="GO:0005975">
    <property type="term" value="P:carbohydrate metabolic process"/>
    <property type="evidence" value="ECO:0007669"/>
    <property type="project" value="InterPro"/>
</dbReference>
<dbReference type="Gene3D" id="1.10.443.10">
    <property type="entry name" value="Intergrase catalytic core"/>
    <property type="match status" value="1"/>
</dbReference>
<feature type="compositionally biased region" description="Low complexity" evidence="9">
    <location>
        <begin position="1861"/>
        <end position="1872"/>
    </location>
</feature>
<evidence type="ECO:0000256" key="5">
    <source>
        <dbReference type="ARBA" id="ARBA00022801"/>
    </source>
</evidence>
<feature type="region of interest" description="Disordered" evidence="9">
    <location>
        <begin position="863"/>
        <end position="907"/>
    </location>
</feature>
<dbReference type="SUPFAM" id="SSF56349">
    <property type="entry name" value="DNA breaking-rejoining enzymes"/>
    <property type="match status" value="1"/>
</dbReference>
<dbReference type="EMBL" id="LSRX01001545">
    <property type="protein sequence ID" value="OLP78917.1"/>
    <property type="molecule type" value="Genomic_DNA"/>
</dbReference>
<feature type="transmembrane region" description="Helical" evidence="10">
    <location>
        <begin position="47"/>
        <end position="67"/>
    </location>
</feature>
<feature type="domain" description="Glycosyl hydrolase family 13 catalytic" evidence="11">
    <location>
        <begin position="264"/>
        <end position="664"/>
    </location>
</feature>
<dbReference type="GO" id="GO:0006310">
    <property type="term" value="P:DNA recombination"/>
    <property type="evidence" value="ECO:0007669"/>
    <property type="project" value="UniProtKB-KW"/>
</dbReference>
<protein>
    <recommendedName>
        <fullName evidence="4">alpha-amylase</fullName>
        <ecNumber evidence="4">3.2.1.1</ecNumber>
    </recommendedName>
</protein>
<name>A0A1Q9C7R3_SYMMI</name>
<evidence type="ECO:0000256" key="7">
    <source>
        <dbReference type="ARBA" id="ARBA00023277"/>
    </source>
</evidence>
<evidence type="ECO:0000256" key="8">
    <source>
        <dbReference type="ARBA" id="ARBA00023295"/>
    </source>
</evidence>
<dbReference type="InterPro" id="IPR006046">
    <property type="entry name" value="Alpha_amylase"/>
</dbReference>
<dbReference type="PANTHER" id="PTHR43447">
    <property type="entry name" value="ALPHA-AMYLASE"/>
    <property type="match status" value="1"/>
</dbReference>
<dbReference type="SUPFAM" id="SSF51445">
    <property type="entry name" value="(Trans)glycosidases"/>
    <property type="match status" value="1"/>
</dbReference>
<evidence type="ECO:0000256" key="1">
    <source>
        <dbReference type="ARBA" id="ARBA00000548"/>
    </source>
</evidence>
<dbReference type="InterPro" id="IPR011010">
    <property type="entry name" value="DNA_brk_join_enz"/>
</dbReference>
<keyword evidence="10" id="KW-1133">Transmembrane helix</keyword>